<dbReference type="Pfam" id="PF00098">
    <property type="entry name" value="zf-CCHC"/>
    <property type="match status" value="2"/>
</dbReference>
<dbReference type="InterPro" id="IPR051714">
    <property type="entry name" value="Znf_CCHC_NABP"/>
</dbReference>
<dbReference type="EnsemblMetazoa" id="ENSAATROPT001834">
    <property type="protein sequence ID" value="ENSAATROPP001758"/>
    <property type="gene ID" value="ENSAATROPG001442"/>
</dbReference>
<keyword evidence="1" id="KW-0863">Zinc-finger</keyword>
<evidence type="ECO:0000313" key="3">
    <source>
        <dbReference type="EnsemblMetazoa" id="ENSAATROPP001758"/>
    </source>
</evidence>
<protein>
    <recommendedName>
        <fullName evidence="2">CCHC-type domain-containing protein</fullName>
    </recommendedName>
</protein>
<sequence length="285" mass="32387">MEGDEQRAVPEARFTFADIGDSLEKFSGDRAGRDIHEWIEEFETTSESFGWSDAHKFVYGRRLLEGTAKLFVQSTSGLNRWAILKAALAEEFGERVSSAEIHRRLRERRKKADETILQYIYHMQNLAKRAHVEDEAVCEYVASGVNDVPTNKVCLYGATTISELKERAKQYERMKAQMGDQNKRGDLRYAQKNPSLSAPGPTTTTISDRVRCYNCGRKGHYAKECETKSQGPKCFTCGKQGHRARDCDQVVVKTEVNTISEGMPVCEIRYRDVPLKTLFDTGSRH</sequence>
<feature type="domain" description="CCHC-type" evidence="2">
    <location>
        <begin position="211"/>
        <end position="225"/>
    </location>
</feature>
<evidence type="ECO:0000259" key="2">
    <source>
        <dbReference type="PROSITE" id="PS50158"/>
    </source>
</evidence>
<dbReference type="Gene3D" id="4.10.60.10">
    <property type="entry name" value="Zinc finger, CCHC-type"/>
    <property type="match status" value="1"/>
</dbReference>
<proteinExistence type="predicted"/>
<dbReference type="InterPro" id="IPR036875">
    <property type="entry name" value="Znf_CCHC_sf"/>
</dbReference>
<keyword evidence="1" id="KW-0479">Metal-binding</keyword>
<dbReference type="GO" id="GO:0008270">
    <property type="term" value="F:zinc ion binding"/>
    <property type="evidence" value="ECO:0007669"/>
    <property type="project" value="UniProtKB-KW"/>
</dbReference>
<dbReference type="PROSITE" id="PS50158">
    <property type="entry name" value="ZF_CCHC"/>
    <property type="match status" value="2"/>
</dbReference>
<reference evidence="3" key="1">
    <citation type="submission" date="2024-04" db="UniProtKB">
        <authorList>
            <consortium name="EnsemblMetazoa"/>
        </authorList>
    </citation>
    <scope>IDENTIFICATION</scope>
    <source>
        <strain evidence="3">EBRO</strain>
    </source>
</reference>
<dbReference type="SUPFAM" id="SSF57756">
    <property type="entry name" value="Retrovirus zinc finger-like domains"/>
    <property type="match status" value="1"/>
</dbReference>
<accession>A0AAG5CT59</accession>
<evidence type="ECO:0000313" key="4">
    <source>
        <dbReference type="Proteomes" id="UP000075880"/>
    </source>
</evidence>
<name>A0AAG5CT59_ANOAO</name>
<dbReference type="AlphaFoldDB" id="A0AAG5CT59"/>
<feature type="domain" description="CCHC-type" evidence="2">
    <location>
        <begin position="233"/>
        <end position="249"/>
    </location>
</feature>
<dbReference type="Proteomes" id="UP000075880">
    <property type="component" value="Unassembled WGS sequence"/>
</dbReference>
<organism evidence="3 4">
    <name type="scientific">Anopheles atroparvus</name>
    <name type="common">European mosquito</name>
    <dbReference type="NCBI Taxonomy" id="41427"/>
    <lineage>
        <taxon>Eukaryota</taxon>
        <taxon>Metazoa</taxon>
        <taxon>Ecdysozoa</taxon>
        <taxon>Arthropoda</taxon>
        <taxon>Hexapoda</taxon>
        <taxon>Insecta</taxon>
        <taxon>Pterygota</taxon>
        <taxon>Neoptera</taxon>
        <taxon>Endopterygota</taxon>
        <taxon>Diptera</taxon>
        <taxon>Nematocera</taxon>
        <taxon>Culicoidea</taxon>
        <taxon>Culicidae</taxon>
        <taxon>Anophelinae</taxon>
        <taxon>Anopheles</taxon>
    </lineage>
</organism>
<keyword evidence="1" id="KW-0862">Zinc</keyword>
<keyword evidence="4" id="KW-1185">Reference proteome</keyword>
<dbReference type="PANTHER" id="PTHR23002">
    <property type="entry name" value="ZINC FINGER CCHC DOMAIN CONTAINING PROTEIN"/>
    <property type="match status" value="1"/>
</dbReference>
<dbReference type="InterPro" id="IPR001878">
    <property type="entry name" value="Znf_CCHC"/>
</dbReference>
<evidence type="ECO:0000256" key="1">
    <source>
        <dbReference type="PROSITE-ProRule" id="PRU00047"/>
    </source>
</evidence>
<dbReference type="SMART" id="SM00343">
    <property type="entry name" value="ZnF_C2HC"/>
    <property type="match status" value="2"/>
</dbReference>
<dbReference type="GO" id="GO:0003676">
    <property type="term" value="F:nucleic acid binding"/>
    <property type="evidence" value="ECO:0007669"/>
    <property type="project" value="InterPro"/>
</dbReference>